<name>A0ABT2F278_9STAP</name>
<dbReference type="InterPro" id="IPR052700">
    <property type="entry name" value="Carb_kinase_PfkB-like"/>
</dbReference>
<evidence type="ECO:0000259" key="4">
    <source>
        <dbReference type="Pfam" id="PF00294"/>
    </source>
</evidence>
<dbReference type="PANTHER" id="PTHR43320:SF2">
    <property type="entry name" value="2-DEHYDRO-3-DEOXYGLUCONOKINASE_2-DEHYDRO-3-DEOXYGALACTONOKINASE"/>
    <property type="match status" value="1"/>
</dbReference>
<dbReference type="Gene3D" id="3.40.1190.20">
    <property type="match status" value="1"/>
</dbReference>
<organism evidence="5 6">
    <name type="scientific">Staphylococcus americanisciuri</name>
    <dbReference type="NCBI Taxonomy" id="2973940"/>
    <lineage>
        <taxon>Bacteria</taxon>
        <taxon>Bacillati</taxon>
        <taxon>Bacillota</taxon>
        <taxon>Bacilli</taxon>
        <taxon>Bacillales</taxon>
        <taxon>Staphylococcaceae</taxon>
        <taxon>Staphylococcus</taxon>
    </lineage>
</organism>
<evidence type="ECO:0000256" key="2">
    <source>
        <dbReference type="ARBA" id="ARBA00022679"/>
    </source>
</evidence>
<dbReference type="InterPro" id="IPR029056">
    <property type="entry name" value="Ribokinase-like"/>
</dbReference>
<evidence type="ECO:0000313" key="6">
    <source>
        <dbReference type="Proteomes" id="UP001205609"/>
    </source>
</evidence>
<keyword evidence="3 5" id="KW-0418">Kinase</keyword>
<dbReference type="InterPro" id="IPR011611">
    <property type="entry name" value="PfkB_dom"/>
</dbReference>
<gene>
    <name evidence="5" type="ORF">NXS11_06580</name>
</gene>
<feature type="domain" description="Carbohydrate kinase PfkB" evidence="4">
    <location>
        <begin position="2"/>
        <end position="303"/>
    </location>
</feature>
<dbReference type="RefSeq" id="WP_259199947.1">
    <property type="nucleotide sequence ID" value="NZ_JANUXY010000005.1"/>
</dbReference>
<dbReference type="Pfam" id="PF00294">
    <property type="entry name" value="PfkB"/>
    <property type="match status" value="1"/>
</dbReference>
<keyword evidence="2" id="KW-0808">Transferase</keyword>
<dbReference type="EMBL" id="JANUXY010000005">
    <property type="protein sequence ID" value="MCS4486565.1"/>
    <property type="molecule type" value="Genomic_DNA"/>
</dbReference>
<evidence type="ECO:0000313" key="5">
    <source>
        <dbReference type="EMBL" id="MCS4486565.1"/>
    </source>
</evidence>
<accession>A0ABT2F278</accession>
<reference evidence="5 6" key="1">
    <citation type="journal article" date="2023" name="Int. J. Syst. Evol. Microbiol.">
        <title>Streptococcus sciuri sp. nov., Staphylococcus marylandisciuri sp. nov. and Staphylococcus americanisciuri sp. nov., isolated from faeces of eastern grey squirrel (Sciurus carolinensis).</title>
        <authorList>
            <person name="Volokhov D.V."/>
            <person name="Zagorodnyaya T.A."/>
            <person name="Furtak V.A."/>
            <person name="Nattanmai G."/>
            <person name="Randall L."/>
            <person name="Jose S."/>
            <person name="Gao Y."/>
            <person name="Eisenberg T."/>
            <person name="Delmonte P."/>
            <person name="Blom J."/>
            <person name="Mitchell K.K."/>
        </authorList>
    </citation>
    <scope>NUCLEOTIDE SEQUENCE [LARGE SCALE GENOMIC DNA]</scope>
    <source>
        <strain evidence="5 6">GRT3</strain>
    </source>
</reference>
<dbReference type="Proteomes" id="UP001205609">
    <property type="component" value="Unassembled WGS sequence"/>
</dbReference>
<dbReference type="CDD" id="cd01166">
    <property type="entry name" value="KdgK"/>
    <property type="match status" value="1"/>
</dbReference>
<dbReference type="GO" id="GO:0016301">
    <property type="term" value="F:kinase activity"/>
    <property type="evidence" value="ECO:0007669"/>
    <property type="project" value="UniProtKB-KW"/>
</dbReference>
<dbReference type="PANTHER" id="PTHR43320">
    <property type="entry name" value="SUGAR KINASE"/>
    <property type="match status" value="1"/>
</dbReference>
<dbReference type="SUPFAM" id="SSF53613">
    <property type="entry name" value="Ribokinase-like"/>
    <property type="match status" value="1"/>
</dbReference>
<keyword evidence="6" id="KW-1185">Reference proteome</keyword>
<evidence type="ECO:0000256" key="3">
    <source>
        <dbReference type="ARBA" id="ARBA00022777"/>
    </source>
</evidence>
<proteinExistence type="inferred from homology"/>
<protein>
    <submittedName>
        <fullName evidence="5">Sugar kinase</fullName>
    </submittedName>
</protein>
<evidence type="ECO:0000256" key="1">
    <source>
        <dbReference type="ARBA" id="ARBA00010688"/>
    </source>
</evidence>
<comment type="similarity">
    <text evidence="1">Belongs to the carbohydrate kinase PfkB family.</text>
</comment>
<sequence length="336" mass="38148">MKLITFGEILMRLSSPRHERLTQTKALEVHYGGAEMNVAIGLSGLGVETSIVSAIPTHTLGDCVVQTLEQHRVDTSHVLRRPGRLGVYYFERGYGLRVPQIIYDRKDSVFMQTAISEYNIKAYLKDYDWFHVTGITAGLDRKLLDYMIAVAKEAKALGLTVSCDLNYRALLWDFHTARANMSKLLPYVDVLFGYEPVALPATSTQDKKDHLSRYEDIKVLTPILQEIQQKYDITYIAFTQRKIFTATRNRLQGFVSSPQKVVQTNPIEIDILDRVGTGDAFSVGIIYGLMKEWPLQEVVNFGIKNMCYKHTISGDYSYASQDQIDQAIHDGHDINR</sequence>
<comment type="caution">
    <text evidence="5">The sequence shown here is derived from an EMBL/GenBank/DDBJ whole genome shotgun (WGS) entry which is preliminary data.</text>
</comment>